<dbReference type="RefSeq" id="WP_071194981.1">
    <property type="nucleotide sequence ID" value="NZ_AP025334.1"/>
</dbReference>
<dbReference type="PANTHER" id="PTHR30537">
    <property type="entry name" value="HTH-TYPE TRANSCRIPTIONAL REGULATOR"/>
    <property type="match status" value="1"/>
</dbReference>
<gene>
    <name evidence="3" type="ORF">PDTA9734_03130</name>
</gene>
<dbReference type="PANTHER" id="PTHR30537:SF5">
    <property type="entry name" value="HTH-TYPE TRANSCRIPTIONAL ACTIVATOR TTDR-RELATED"/>
    <property type="match status" value="1"/>
</dbReference>
<dbReference type="InterPro" id="IPR058163">
    <property type="entry name" value="LysR-type_TF_proteobact-type"/>
</dbReference>
<dbReference type="PROSITE" id="PS50931">
    <property type="entry name" value="HTH_LYSR"/>
    <property type="match status" value="1"/>
</dbReference>
<evidence type="ECO:0000313" key="4">
    <source>
        <dbReference type="Proteomes" id="UP001320460"/>
    </source>
</evidence>
<evidence type="ECO:0000259" key="2">
    <source>
        <dbReference type="PROSITE" id="PS50931"/>
    </source>
</evidence>
<protein>
    <recommendedName>
        <fullName evidence="2">HTH lysR-type domain-containing protein</fullName>
    </recommendedName>
</protein>
<comment type="similarity">
    <text evidence="1">Belongs to the LysR transcriptional regulatory family.</text>
</comment>
<evidence type="ECO:0000256" key="1">
    <source>
        <dbReference type="ARBA" id="ARBA00009437"/>
    </source>
</evidence>
<name>A0ABN6LI27_9ENTR</name>
<dbReference type="InterPro" id="IPR036388">
    <property type="entry name" value="WH-like_DNA-bd_sf"/>
</dbReference>
<evidence type="ECO:0000313" key="3">
    <source>
        <dbReference type="EMBL" id="BDD48826.1"/>
    </source>
</evidence>
<feature type="domain" description="HTH lysR-type" evidence="2">
    <location>
        <begin position="1"/>
        <end position="60"/>
    </location>
</feature>
<organism evidence="3 4">
    <name type="scientific">Phytobacter diazotrophicus</name>
    <dbReference type="NCBI Taxonomy" id="395631"/>
    <lineage>
        <taxon>Bacteria</taxon>
        <taxon>Pseudomonadati</taxon>
        <taxon>Pseudomonadota</taxon>
        <taxon>Gammaproteobacteria</taxon>
        <taxon>Enterobacterales</taxon>
        <taxon>Enterobacteriaceae</taxon>
        <taxon>Phytobacter</taxon>
    </lineage>
</organism>
<keyword evidence="4" id="KW-1185">Reference proteome</keyword>
<dbReference type="InterPro" id="IPR036390">
    <property type="entry name" value="WH_DNA-bd_sf"/>
</dbReference>
<dbReference type="SUPFAM" id="SSF46785">
    <property type="entry name" value="Winged helix' DNA-binding domain"/>
    <property type="match status" value="1"/>
</dbReference>
<reference evidence="3 4" key="1">
    <citation type="submission" date="2021-12" db="EMBL/GenBank/DDBJ databases">
        <title>Complete genome sequence of Phytobacter diazotrophicus TA9734.</title>
        <authorList>
            <person name="Kubota H."/>
            <person name="Nakayama Y."/>
            <person name="Ariyoshi T."/>
        </authorList>
    </citation>
    <scope>NUCLEOTIDE SEQUENCE [LARGE SCALE GENOMIC DNA]</scope>
    <source>
        <strain evidence="3 4">TA9734</strain>
    </source>
</reference>
<sequence length="90" mass="9976">MTLELMNAFLSAVRSGNIPAAAGFLGISQVCLSERLQMLENNIGFTLIQRGRSIRSVILTEKGKQFYALSAKIMAVLYEVENIKSPLRQD</sequence>
<proteinExistence type="inferred from homology"/>
<dbReference type="Pfam" id="PF00126">
    <property type="entry name" value="HTH_1"/>
    <property type="match status" value="1"/>
</dbReference>
<dbReference type="Proteomes" id="UP001320460">
    <property type="component" value="Chromosome"/>
</dbReference>
<accession>A0ABN6LI27</accession>
<dbReference type="InterPro" id="IPR000847">
    <property type="entry name" value="LysR_HTH_N"/>
</dbReference>
<dbReference type="Gene3D" id="1.10.10.10">
    <property type="entry name" value="Winged helix-like DNA-binding domain superfamily/Winged helix DNA-binding domain"/>
    <property type="match status" value="1"/>
</dbReference>
<dbReference type="EMBL" id="AP025334">
    <property type="protein sequence ID" value="BDD48826.1"/>
    <property type="molecule type" value="Genomic_DNA"/>
</dbReference>